<dbReference type="Gene3D" id="3.40.50.150">
    <property type="entry name" value="Vaccinia Virus protein VP39"/>
    <property type="match status" value="1"/>
</dbReference>
<dbReference type="CDD" id="cd02440">
    <property type="entry name" value="AdoMet_MTases"/>
    <property type="match status" value="1"/>
</dbReference>
<accession>A0A1G7PXM0</accession>
<dbReference type="InterPro" id="IPR050602">
    <property type="entry name" value="Malonyl-ACP_OMT"/>
</dbReference>
<dbReference type="PANTHER" id="PTHR13090">
    <property type="entry name" value="ARGININE-HYDROXYLASE NDUFAF5, MITOCHONDRIAL"/>
    <property type="match status" value="1"/>
</dbReference>
<evidence type="ECO:0000259" key="4">
    <source>
        <dbReference type="Pfam" id="PF08241"/>
    </source>
</evidence>
<evidence type="ECO:0000313" key="6">
    <source>
        <dbReference type="Proteomes" id="UP000199415"/>
    </source>
</evidence>
<dbReference type="SUPFAM" id="SSF53335">
    <property type="entry name" value="S-adenosyl-L-methionine-dependent methyltransferases"/>
    <property type="match status" value="1"/>
</dbReference>
<sequence length="320" mass="34289">MSDERILVFDRAAVRRRRERAAADFDPHDFLVAEVADRLADRLDDVKRSFPLALDLGCHAGTFASLVGPRGGIETLIQADLAPAMARRAAGVDSTIGQRPALAADEEFLPFAERSFDLAVSGMALHWTNDLPGALLQINHALKPDGLFLGALPGGETLHELRHAMLLAESELEGGAGPRVSPFAELQDATALLQRAGFALPVSDVDTITVTYPNALRLMADLRGMGQSNAVRERRRAWTRRHTLLRAAELYQEIYGTADGKVPATFQILFLTGWRPDASQPLPLRPGDAQARLAAALGTEEISTGVKAGPPGSGGRGGHG</sequence>
<dbReference type="STRING" id="1082479.SAMN05216241_103120"/>
<keyword evidence="1 5" id="KW-0489">Methyltransferase</keyword>
<gene>
    <name evidence="5" type="ORF">SAMN05216241_103120</name>
</gene>
<evidence type="ECO:0000313" key="5">
    <source>
        <dbReference type="EMBL" id="SDF90948.1"/>
    </source>
</evidence>
<dbReference type="InterPro" id="IPR013216">
    <property type="entry name" value="Methyltransf_11"/>
</dbReference>
<dbReference type="InterPro" id="IPR029063">
    <property type="entry name" value="SAM-dependent_MTases_sf"/>
</dbReference>
<dbReference type="Pfam" id="PF08241">
    <property type="entry name" value="Methyltransf_11"/>
    <property type="match status" value="1"/>
</dbReference>
<dbReference type="Proteomes" id="UP000199415">
    <property type="component" value="Unassembled WGS sequence"/>
</dbReference>
<feature type="compositionally biased region" description="Gly residues" evidence="3">
    <location>
        <begin position="311"/>
        <end position="320"/>
    </location>
</feature>
<dbReference type="GO" id="GO:0008757">
    <property type="term" value="F:S-adenosylmethionine-dependent methyltransferase activity"/>
    <property type="evidence" value="ECO:0007669"/>
    <property type="project" value="InterPro"/>
</dbReference>
<keyword evidence="6" id="KW-1185">Reference proteome</keyword>
<evidence type="ECO:0000256" key="3">
    <source>
        <dbReference type="SAM" id="MobiDB-lite"/>
    </source>
</evidence>
<keyword evidence="2 5" id="KW-0808">Transferase</keyword>
<protein>
    <submittedName>
        <fullName evidence="5">Methyltransferase domain-containing protein</fullName>
    </submittedName>
</protein>
<organism evidence="5 6">
    <name type="scientific">Limimonas halophila</name>
    <dbReference type="NCBI Taxonomy" id="1082479"/>
    <lineage>
        <taxon>Bacteria</taxon>
        <taxon>Pseudomonadati</taxon>
        <taxon>Pseudomonadota</taxon>
        <taxon>Alphaproteobacteria</taxon>
        <taxon>Rhodospirillales</taxon>
        <taxon>Rhodovibrionaceae</taxon>
        <taxon>Limimonas</taxon>
    </lineage>
</organism>
<evidence type="ECO:0000256" key="2">
    <source>
        <dbReference type="ARBA" id="ARBA00022679"/>
    </source>
</evidence>
<feature type="region of interest" description="Disordered" evidence="3">
    <location>
        <begin position="301"/>
        <end position="320"/>
    </location>
</feature>
<evidence type="ECO:0000256" key="1">
    <source>
        <dbReference type="ARBA" id="ARBA00022603"/>
    </source>
</evidence>
<dbReference type="PANTHER" id="PTHR13090:SF1">
    <property type="entry name" value="ARGININE-HYDROXYLASE NDUFAF5, MITOCHONDRIAL"/>
    <property type="match status" value="1"/>
</dbReference>
<feature type="domain" description="Methyltransferase type 11" evidence="4">
    <location>
        <begin position="54"/>
        <end position="149"/>
    </location>
</feature>
<dbReference type="GO" id="GO:0032259">
    <property type="term" value="P:methylation"/>
    <property type="evidence" value="ECO:0007669"/>
    <property type="project" value="UniProtKB-KW"/>
</dbReference>
<dbReference type="RefSeq" id="WP_090019255.1">
    <property type="nucleotide sequence ID" value="NZ_FNCE01000003.1"/>
</dbReference>
<name>A0A1G7PXM0_9PROT</name>
<dbReference type="OrthoDB" id="9793723at2"/>
<dbReference type="EMBL" id="FNCE01000003">
    <property type="protein sequence ID" value="SDF90948.1"/>
    <property type="molecule type" value="Genomic_DNA"/>
</dbReference>
<dbReference type="AlphaFoldDB" id="A0A1G7PXM0"/>
<reference evidence="5 6" key="1">
    <citation type="submission" date="2016-10" db="EMBL/GenBank/DDBJ databases">
        <authorList>
            <person name="de Groot N.N."/>
        </authorList>
    </citation>
    <scope>NUCLEOTIDE SEQUENCE [LARGE SCALE GENOMIC DNA]</scope>
    <source>
        <strain evidence="5 6">DSM 25584</strain>
    </source>
</reference>
<proteinExistence type="predicted"/>